<feature type="compositionally biased region" description="Polar residues" evidence="1">
    <location>
        <begin position="199"/>
        <end position="231"/>
    </location>
</feature>
<proteinExistence type="predicted"/>
<sequence>MGFFSSRKAEDNDNYLVPLGTNEKGSVVQVIRSRFYGKKGKEREDQYVGGVSAAQPPHISVASSPVSTPARRQAGSSTHRAYNDRPLPATPSTATRRTSLKPPPSPLSKDTLGSSSYTQAEGVSSAQSPPRKNTDTVTVTLAQRLNELAAANSEGLLNDDEYRILRQNLFERFASNAAVPVESPVVPVTPVRPRPRKGGTSTDRPTSRPLSNFQVETRPASISSKTSATSGVANLLRRATGRKSGSNDLGSDTASVWSSTSRNSIFRLPRTLSKKSSDTSVRTTASRNAQADTISISSRRPGSDIGHGELPSPKPKSIAGSIRRMGAPPSSFHNRALAQDTRNTNGIYNVFDEDHLTTVKEITQEIMNVEAEAKRLMDAFNGLEVTTLAKAQRHHVRPSLRSVDYGKESSWGVDSDIAGSLARSAYSTKKLARAKSTLSASVLTHSRPGSLHRKDSATSVSSEVKHGRTSIVPPLPALPNSISHGHLRAASNSNVSLVRSTGHLPMNTVPEDDKASPPDTMRMESEELDTEMEDIRRRREEVSERYEARLEYLRAKLKGAQLHEKLLRK</sequence>
<evidence type="ECO:0000313" key="3">
    <source>
        <dbReference type="Proteomes" id="UP000724874"/>
    </source>
</evidence>
<feature type="region of interest" description="Disordered" evidence="1">
    <location>
        <begin position="188"/>
        <end position="231"/>
    </location>
</feature>
<accession>A0A9P5NTX3</accession>
<organism evidence="2 3">
    <name type="scientific">Gymnopilus junonius</name>
    <name type="common">Spectacular rustgill mushroom</name>
    <name type="synonym">Gymnopilus spectabilis subsp. junonius</name>
    <dbReference type="NCBI Taxonomy" id="109634"/>
    <lineage>
        <taxon>Eukaryota</taxon>
        <taxon>Fungi</taxon>
        <taxon>Dikarya</taxon>
        <taxon>Basidiomycota</taxon>
        <taxon>Agaricomycotina</taxon>
        <taxon>Agaricomycetes</taxon>
        <taxon>Agaricomycetidae</taxon>
        <taxon>Agaricales</taxon>
        <taxon>Agaricineae</taxon>
        <taxon>Hymenogastraceae</taxon>
        <taxon>Gymnopilus</taxon>
    </lineage>
</organism>
<evidence type="ECO:0000256" key="1">
    <source>
        <dbReference type="SAM" id="MobiDB-lite"/>
    </source>
</evidence>
<feature type="region of interest" description="Disordered" evidence="1">
    <location>
        <begin position="502"/>
        <end position="536"/>
    </location>
</feature>
<name>A0A9P5NTX3_GYMJU</name>
<comment type="caution">
    <text evidence="2">The sequence shown here is derived from an EMBL/GenBank/DDBJ whole genome shotgun (WGS) entry which is preliminary data.</text>
</comment>
<dbReference type="Proteomes" id="UP000724874">
    <property type="component" value="Unassembled WGS sequence"/>
</dbReference>
<keyword evidence="3" id="KW-1185">Reference proteome</keyword>
<feature type="region of interest" description="Disordered" evidence="1">
    <location>
        <begin position="268"/>
        <end position="331"/>
    </location>
</feature>
<feature type="compositionally biased region" description="Polar residues" evidence="1">
    <location>
        <begin position="111"/>
        <end position="135"/>
    </location>
</feature>
<feature type="compositionally biased region" description="Basic and acidic residues" evidence="1">
    <location>
        <begin position="511"/>
        <end position="525"/>
    </location>
</feature>
<feature type="compositionally biased region" description="Polar residues" evidence="1">
    <location>
        <begin position="278"/>
        <end position="300"/>
    </location>
</feature>
<dbReference type="EMBL" id="JADNYJ010000010">
    <property type="protein sequence ID" value="KAF8908998.1"/>
    <property type="molecule type" value="Genomic_DNA"/>
</dbReference>
<reference evidence="2" key="1">
    <citation type="submission" date="2020-11" db="EMBL/GenBank/DDBJ databases">
        <authorList>
            <consortium name="DOE Joint Genome Institute"/>
            <person name="Ahrendt S."/>
            <person name="Riley R."/>
            <person name="Andreopoulos W."/>
            <person name="LaButti K."/>
            <person name="Pangilinan J."/>
            <person name="Ruiz-duenas F.J."/>
            <person name="Barrasa J.M."/>
            <person name="Sanchez-Garcia M."/>
            <person name="Camarero S."/>
            <person name="Miyauchi S."/>
            <person name="Serrano A."/>
            <person name="Linde D."/>
            <person name="Babiker R."/>
            <person name="Drula E."/>
            <person name="Ayuso-Fernandez I."/>
            <person name="Pacheco R."/>
            <person name="Padilla G."/>
            <person name="Ferreira P."/>
            <person name="Barriuso J."/>
            <person name="Kellner H."/>
            <person name="Castanera R."/>
            <person name="Alfaro M."/>
            <person name="Ramirez L."/>
            <person name="Pisabarro A.G."/>
            <person name="Kuo A."/>
            <person name="Tritt A."/>
            <person name="Lipzen A."/>
            <person name="He G."/>
            <person name="Yan M."/>
            <person name="Ng V."/>
            <person name="Cullen D."/>
            <person name="Martin F."/>
            <person name="Rosso M.-N."/>
            <person name="Henrissat B."/>
            <person name="Hibbett D."/>
            <person name="Martinez A.T."/>
            <person name="Grigoriev I.V."/>
        </authorList>
    </citation>
    <scope>NUCLEOTIDE SEQUENCE</scope>
    <source>
        <strain evidence="2">AH 44721</strain>
    </source>
</reference>
<feature type="region of interest" description="Disordered" evidence="1">
    <location>
        <begin position="38"/>
        <end position="135"/>
    </location>
</feature>
<gene>
    <name evidence="2" type="ORF">CPB84DRAFT_1813237</name>
</gene>
<dbReference type="OrthoDB" id="3367070at2759"/>
<dbReference type="AlphaFoldDB" id="A0A9P5NTX3"/>
<protein>
    <submittedName>
        <fullName evidence="2">Uncharacterized protein</fullName>
    </submittedName>
</protein>
<evidence type="ECO:0000313" key="2">
    <source>
        <dbReference type="EMBL" id="KAF8908998.1"/>
    </source>
</evidence>
<feature type="region of interest" description="Disordered" evidence="1">
    <location>
        <begin position="437"/>
        <end position="476"/>
    </location>
</feature>
<feature type="region of interest" description="Disordered" evidence="1">
    <location>
        <begin position="1"/>
        <end position="23"/>
    </location>
</feature>